<sequence length="222" mass="25008">MDDELKAIQDDLDNALERLSCYMEHKSHKSEDIEPRTYSKADAARAVLSYLAVEDSTLEAAIRAGLFSEKRLKEAPSDTTMLGEYANHGGEVSTLIEALRALQEWLISAWVPQSHHMDTLAQAVNSWSAKDGRFIGESMGLELTPKRQIDPRRDEKREAIAKVWAIHKIDPETYPIGEALFELVGEQSGMAARTVSRAYYSEDGRFGRNFFEEVSNDPELTQ</sequence>
<accession>A0A857GMQ5</accession>
<dbReference type="KEGG" id="hmd:CTT34_08835"/>
<gene>
    <name evidence="1" type="ORF">CTT34_08835</name>
</gene>
<dbReference type="Proteomes" id="UP000463949">
    <property type="component" value="Chromosome"/>
</dbReference>
<dbReference type="RefSeq" id="WP_159342094.1">
    <property type="nucleotide sequence ID" value="NZ_CP024621.1"/>
</dbReference>
<dbReference type="AlphaFoldDB" id="A0A857GMQ5"/>
<protein>
    <submittedName>
        <fullName evidence="1">Uncharacterized protein</fullName>
    </submittedName>
</protein>
<dbReference type="OrthoDB" id="6163999at2"/>
<evidence type="ECO:0000313" key="2">
    <source>
        <dbReference type="Proteomes" id="UP000463949"/>
    </source>
</evidence>
<name>A0A857GMQ5_9GAMM</name>
<organism evidence="1 2">
    <name type="scientific">Vreelandella aquamarina</name>
    <dbReference type="NCBI Taxonomy" id="77097"/>
    <lineage>
        <taxon>Bacteria</taxon>
        <taxon>Pseudomonadati</taxon>
        <taxon>Pseudomonadota</taxon>
        <taxon>Gammaproteobacteria</taxon>
        <taxon>Oceanospirillales</taxon>
        <taxon>Halomonadaceae</taxon>
        <taxon>Vreelandella</taxon>
    </lineage>
</organism>
<reference evidence="1 2" key="1">
    <citation type="submission" date="2017-10" db="EMBL/GenBank/DDBJ databases">
        <title>Coral associated bacteria.</title>
        <authorList>
            <person name="Wang X."/>
        </authorList>
    </citation>
    <scope>NUCLEOTIDE SEQUENCE [LARGE SCALE GENOMIC DNA]</scope>
    <source>
        <strain evidence="1 2">SCSIO 43005</strain>
    </source>
</reference>
<evidence type="ECO:0000313" key="1">
    <source>
        <dbReference type="EMBL" id="QHD49786.1"/>
    </source>
</evidence>
<proteinExistence type="predicted"/>
<dbReference type="EMBL" id="CP024621">
    <property type="protein sequence ID" value="QHD49786.1"/>
    <property type="molecule type" value="Genomic_DNA"/>
</dbReference>